<evidence type="ECO:0000313" key="2">
    <source>
        <dbReference type="Proteomes" id="UP000236173"/>
    </source>
</evidence>
<organism evidence="1 2">
    <name type="scientific">Candidatus Fervidibacter japonicus</name>
    <dbReference type="NCBI Taxonomy" id="2035412"/>
    <lineage>
        <taxon>Bacteria</taxon>
        <taxon>Candidatus Fervidibacterota</taxon>
        <taxon>Candidatus Fervidibacter</taxon>
    </lineage>
</organism>
<sequence>MSEWMVVLTGLPSEIAAAQSWLNANGVPTFVRDADPYTGTKSLLVPASQLDRARKLLQALLTADWDGGETGGEAEQE</sequence>
<proteinExistence type="predicted"/>
<evidence type="ECO:0000313" key="1">
    <source>
        <dbReference type="EMBL" id="GBC98362.1"/>
    </source>
</evidence>
<reference evidence="2" key="1">
    <citation type="submission" date="2017-09" db="EMBL/GenBank/DDBJ databases">
        <title>Metaegenomics of thermophilic ammonia-oxidizing enrichment culture.</title>
        <authorList>
            <person name="Kato S."/>
            <person name="Suzuki K."/>
        </authorList>
    </citation>
    <scope>NUCLEOTIDE SEQUENCE [LARGE SCALE GENOMIC DNA]</scope>
</reference>
<gene>
    <name evidence="1" type="ORF">HRbin17_00871</name>
</gene>
<accession>A0A2H5XB01</accession>
<evidence type="ECO:0008006" key="3">
    <source>
        <dbReference type="Google" id="ProtNLM"/>
    </source>
</evidence>
<name>A0A2H5XB01_9BACT</name>
<dbReference type="AlphaFoldDB" id="A0A2H5XB01"/>
<protein>
    <recommendedName>
        <fullName evidence="3">DUF2007 domain-containing protein</fullName>
    </recommendedName>
</protein>
<dbReference type="EMBL" id="BEHT01000009">
    <property type="protein sequence ID" value="GBC98362.1"/>
    <property type="molecule type" value="Genomic_DNA"/>
</dbReference>
<comment type="caution">
    <text evidence="1">The sequence shown here is derived from an EMBL/GenBank/DDBJ whole genome shotgun (WGS) entry which is preliminary data.</text>
</comment>
<dbReference type="Proteomes" id="UP000236173">
    <property type="component" value="Unassembled WGS sequence"/>
</dbReference>